<gene>
    <name evidence="1" type="ORF">SBP1_gp021</name>
</gene>
<proteinExistence type="predicted"/>
<keyword evidence="2" id="KW-1185">Reference proteome</keyword>
<accession>A0A3T0IIK0</accession>
<protein>
    <submittedName>
        <fullName evidence="1">Uncharacterized protein</fullName>
    </submittedName>
</protein>
<sequence>MKWVAKDSIYAFFREMRRGYKAVITQSYTEANVKNGVQFSYSSYIPALPASGIVEYVLSVGSKPLATKGRTFQYDGLGVKVEVFEAPDITGGTPNGAIRGLNSMNQVVSEVQILTGMVINADGTPFTSERHYLGDSGVGNAVATTVSEEIFGLETIYKPNTKFLVRITSLDATDTQRLASYVTWYEGDFDLPSD</sequence>
<reference evidence="1" key="1">
    <citation type="submission" date="2018-12" db="EMBL/GenBank/DDBJ databases">
        <title>Characterization of a N4-like bacteriophage infecting a coral-derived Vibrio strain.</title>
        <authorList>
            <person name="Huang S."/>
        </authorList>
    </citation>
    <scope>NUCLEOTIDE SEQUENCE [LARGE SCALE GENOMIC DNA]</scope>
</reference>
<evidence type="ECO:0000313" key="1">
    <source>
        <dbReference type="EMBL" id="AZU99613.1"/>
    </source>
</evidence>
<dbReference type="EMBL" id="MK301608">
    <property type="protein sequence ID" value="AZU99613.1"/>
    <property type="molecule type" value="Genomic_DNA"/>
</dbReference>
<name>A0A3T0IIK0_9CAUD</name>
<organism evidence="1">
    <name type="scientific">Vibrio virus vB_VspP_SBP1</name>
    <dbReference type="NCBI Taxonomy" id="2500581"/>
    <lineage>
        <taxon>Viruses</taxon>
        <taxon>Duplodnaviria</taxon>
        <taxon>Heunggongvirae</taxon>
        <taxon>Uroviricota</taxon>
        <taxon>Caudoviricetes</taxon>
        <taxon>Schitoviridae</taxon>
        <taxon>Electravirus</taxon>
        <taxon>Electravirus Sbp1</taxon>
    </lineage>
</organism>
<dbReference type="Proteomes" id="UP000290131">
    <property type="component" value="Segment"/>
</dbReference>
<evidence type="ECO:0000313" key="2">
    <source>
        <dbReference type="Proteomes" id="UP000290131"/>
    </source>
</evidence>